<proteinExistence type="predicted"/>
<accession>A0A6A6VLH7</accession>
<dbReference type="Proteomes" id="UP000799440">
    <property type="component" value="Unassembled WGS sequence"/>
</dbReference>
<gene>
    <name evidence="2" type="ORF">M011DRAFT_455454</name>
</gene>
<protein>
    <submittedName>
        <fullName evidence="2">Uncharacterized protein</fullName>
    </submittedName>
</protein>
<dbReference type="AlphaFoldDB" id="A0A6A6VLH7"/>
<evidence type="ECO:0000313" key="3">
    <source>
        <dbReference type="Proteomes" id="UP000799440"/>
    </source>
</evidence>
<feature type="compositionally biased region" description="Low complexity" evidence="1">
    <location>
        <begin position="47"/>
        <end position="58"/>
    </location>
</feature>
<reference evidence="2" key="1">
    <citation type="journal article" date="2020" name="Stud. Mycol.">
        <title>101 Dothideomycetes genomes: a test case for predicting lifestyles and emergence of pathogens.</title>
        <authorList>
            <person name="Haridas S."/>
            <person name="Albert R."/>
            <person name="Binder M."/>
            <person name="Bloem J."/>
            <person name="Labutti K."/>
            <person name="Salamov A."/>
            <person name="Andreopoulos B."/>
            <person name="Baker S."/>
            <person name="Barry K."/>
            <person name="Bills G."/>
            <person name="Bluhm B."/>
            <person name="Cannon C."/>
            <person name="Castanera R."/>
            <person name="Culley D."/>
            <person name="Daum C."/>
            <person name="Ezra D."/>
            <person name="Gonzalez J."/>
            <person name="Henrissat B."/>
            <person name="Kuo A."/>
            <person name="Liang C."/>
            <person name="Lipzen A."/>
            <person name="Lutzoni F."/>
            <person name="Magnuson J."/>
            <person name="Mondo S."/>
            <person name="Nolan M."/>
            <person name="Ohm R."/>
            <person name="Pangilinan J."/>
            <person name="Park H.-J."/>
            <person name="Ramirez L."/>
            <person name="Alfaro M."/>
            <person name="Sun H."/>
            <person name="Tritt A."/>
            <person name="Yoshinaga Y."/>
            <person name="Zwiers L.-H."/>
            <person name="Turgeon B."/>
            <person name="Goodwin S."/>
            <person name="Spatafora J."/>
            <person name="Crous P."/>
            <person name="Grigoriev I."/>
        </authorList>
    </citation>
    <scope>NUCLEOTIDE SEQUENCE</scope>
    <source>
        <strain evidence="2">CBS 119925</strain>
    </source>
</reference>
<feature type="region of interest" description="Disordered" evidence="1">
    <location>
        <begin position="36"/>
        <end position="86"/>
    </location>
</feature>
<keyword evidence="3" id="KW-1185">Reference proteome</keyword>
<evidence type="ECO:0000256" key="1">
    <source>
        <dbReference type="SAM" id="MobiDB-lite"/>
    </source>
</evidence>
<sequence length="196" mass="20908">MDSRRVEAEEGKRMRTRVEFVGGLSDWLQGGEPVWFTDAAPQGDGHAGPPGRAGPRPGYTVHGAQTAAASGRTPTSRPNRCRRGTRSNGEIQAGMRRAAHAHLQPAIAHHCSWGSCTGGACSSCSRPGVLARRQGRSCALDTSPCPFGPPHLPRLDSSYGVLAALSRSYQHPREAYLLLSLIIDNVYNSAVFAVPP</sequence>
<evidence type="ECO:0000313" key="2">
    <source>
        <dbReference type="EMBL" id="KAF2751458.1"/>
    </source>
</evidence>
<organism evidence="2 3">
    <name type="scientific">Sporormia fimetaria CBS 119925</name>
    <dbReference type="NCBI Taxonomy" id="1340428"/>
    <lineage>
        <taxon>Eukaryota</taxon>
        <taxon>Fungi</taxon>
        <taxon>Dikarya</taxon>
        <taxon>Ascomycota</taxon>
        <taxon>Pezizomycotina</taxon>
        <taxon>Dothideomycetes</taxon>
        <taxon>Pleosporomycetidae</taxon>
        <taxon>Pleosporales</taxon>
        <taxon>Sporormiaceae</taxon>
        <taxon>Sporormia</taxon>
    </lineage>
</organism>
<dbReference type="EMBL" id="MU006562">
    <property type="protein sequence ID" value="KAF2751458.1"/>
    <property type="molecule type" value="Genomic_DNA"/>
</dbReference>
<name>A0A6A6VLH7_9PLEO</name>